<dbReference type="GO" id="GO:0010181">
    <property type="term" value="F:FMN binding"/>
    <property type="evidence" value="ECO:0007669"/>
    <property type="project" value="InterPro"/>
</dbReference>
<dbReference type="InterPro" id="IPR008254">
    <property type="entry name" value="Flavodoxin/NO_synth"/>
</dbReference>
<dbReference type="InterPro" id="IPR045761">
    <property type="entry name" value="ODP_dom"/>
</dbReference>
<dbReference type="Proteomes" id="UP001200513">
    <property type="component" value="Chromosome"/>
</dbReference>
<dbReference type="Gene3D" id="3.40.50.360">
    <property type="match status" value="1"/>
</dbReference>
<dbReference type="Pfam" id="PF19583">
    <property type="entry name" value="ODP"/>
    <property type="match status" value="1"/>
</dbReference>
<dbReference type="Pfam" id="PF00258">
    <property type="entry name" value="Flavodoxin_1"/>
    <property type="match status" value="1"/>
</dbReference>
<reference evidence="2" key="1">
    <citation type="journal article" date="2022" name="Nat. Microbiol.">
        <title>Unique mobile elements and scalable gene flow at the prokaryote-eukaryote boundary revealed by circularized Asgard archaea genomes.</title>
        <authorList>
            <person name="Wu F."/>
            <person name="Speth D.R."/>
            <person name="Philosof A."/>
            <person name="Cremiere A."/>
            <person name="Narayanan A."/>
            <person name="Barco R.A."/>
            <person name="Connon S.A."/>
            <person name="Amend J.P."/>
            <person name="Antoshechkin I.A."/>
            <person name="Orphan V.J."/>
        </authorList>
    </citation>
    <scope>NUCLEOTIDE SEQUENCE</scope>
    <source>
        <strain evidence="2">PR6</strain>
    </source>
</reference>
<dbReference type="PANTHER" id="PTHR43717">
    <property type="entry name" value="ANAEROBIC NITRIC OXIDE REDUCTASE FLAVORUBREDOXIN"/>
    <property type="match status" value="1"/>
</dbReference>
<dbReference type="InterPro" id="IPR016440">
    <property type="entry name" value="Rubredoxin-O_OxRdtase"/>
</dbReference>
<dbReference type="PANTHER" id="PTHR43717:SF1">
    <property type="entry name" value="ANAEROBIC NITRIC OXIDE REDUCTASE FLAVORUBREDOXIN"/>
    <property type="match status" value="1"/>
</dbReference>
<dbReference type="CDD" id="cd07709">
    <property type="entry name" value="flavodiiron_proteins_MBL-fold"/>
    <property type="match status" value="1"/>
</dbReference>
<evidence type="ECO:0000313" key="2">
    <source>
        <dbReference type="EMBL" id="UJG42880.1"/>
    </source>
</evidence>
<protein>
    <submittedName>
        <fullName evidence="2">FprA family A-type flavoprotein</fullName>
    </submittedName>
</protein>
<dbReference type="SMART" id="SM00849">
    <property type="entry name" value="Lactamase_B"/>
    <property type="match status" value="1"/>
</dbReference>
<dbReference type="Gene3D" id="3.60.15.10">
    <property type="entry name" value="Ribonuclease Z/Hydroxyacylglutathione hydrolase-like"/>
    <property type="match status" value="1"/>
</dbReference>
<dbReference type="GO" id="GO:0046872">
    <property type="term" value="F:metal ion binding"/>
    <property type="evidence" value="ECO:0007669"/>
    <property type="project" value="InterPro"/>
</dbReference>
<sequence>MKEISPEIFYVGVDDYETDLFESMWPLPEGVSYNAYIVKGKEKVAAIDTVKIPFVEEYLEKVEKVTSFDKIDYIILNHMEPDHTGSLLKLLEKAPQAKIYCSKKAVAMVKSLFNLEENVHGVEEAEELDLGDKKLIFYMDPLVHWPETMVTYEAESKTLFSSDAFGSFKGLKEGITDEEVDYHGYIDETIRYFSNIVSKYTKYVKKALDKLLPIEIKIIAPAHGLIWKKDVKHIVSLYQQLADMQGEKSILVLWGSMYGNTKLVIDAVVEGIEEAGLKVTILDVARDHLSYQIKETAKNQGIILGFPTYDGEEFPPVSFYLDMMRRKNIRNRIVGFFGSSLWSGRALKKAADKLKTLDWQIVEPLLEFRGKPAKELLSQAKELGKQVAQKVKEL</sequence>
<dbReference type="PIRSF" id="PIRSF005243">
    <property type="entry name" value="ROO"/>
    <property type="match status" value="1"/>
</dbReference>
<feature type="domain" description="Flavodoxin-like" evidence="1">
    <location>
        <begin position="250"/>
        <end position="388"/>
    </location>
</feature>
<dbReference type="InterPro" id="IPR029039">
    <property type="entry name" value="Flavoprotein-like_sf"/>
</dbReference>
<dbReference type="InterPro" id="IPR036866">
    <property type="entry name" value="RibonucZ/Hydroxyglut_hydro"/>
</dbReference>
<dbReference type="EMBL" id="CP084167">
    <property type="protein sequence ID" value="UJG42880.1"/>
    <property type="molecule type" value="Genomic_DNA"/>
</dbReference>
<organism evidence="2">
    <name type="scientific">Candidatus Heimdallarchaeum endolithica</name>
    <dbReference type="NCBI Taxonomy" id="2876572"/>
    <lineage>
        <taxon>Archaea</taxon>
        <taxon>Promethearchaeati</taxon>
        <taxon>Candidatus Heimdallarchaeota</taxon>
        <taxon>Candidatus Heimdallarchaeia (ex Rinke et al. 2021) (nom. nud.)</taxon>
        <taxon>Candidatus Heimdallarchaeales</taxon>
        <taxon>Candidatus Heimdallarchaeaceae</taxon>
        <taxon>Candidatus Heimdallarchaeum</taxon>
    </lineage>
</organism>
<gene>
    <name evidence="2" type="ORF">K9W46_10925</name>
</gene>
<dbReference type="AlphaFoldDB" id="A0A9Y1FMX9"/>
<dbReference type="SUPFAM" id="SSF56281">
    <property type="entry name" value="Metallo-hydrolase/oxidoreductase"/>
    <property type="match status" value="1"/>
</dbReference>
<evidence type="ECO:0000259" key="1">
    <source>
        <dbReference type="PROSITE" id="PS50902"/>
    </source>
</evidence>
<name>A0A9Y1FMX9_9ARCH</name>
<proteinExistence type="predicted"/>
<dbReference type="InterPro" id="IPR001279">
    <property type="entry name" value="Metallo-B-lactamas"/>
</dbReference>
<dbReference type="SUPFAM" id="SSF52218">
    <property type="entry name" value="Flavoproteins"/>
    <property type="match status" value="1"/>
</dbReference>
<dbReference type="GO" id="GO:0016491">
    <property type="term" value="F:oxidoreductase activity"/>
    <property type="evidence" value="ECO:0007669"/>
    <property type="project" value="InterPro"/>
</dbReference>
<accession>A0A9Y1FMX9</accession>
<dbReference type="GO" id="GO:0009055">
    <property type="term" value="F:electron transfer activity"/>
    <property type="evidence" value="ECO:0007669"/>
    <property type="project" value="InterPro"/>
</dbReference>
<dbReference type="PROSITE" id="PS50902">
    <property type="entry name" value="FLAVODOXIN_LIKE"/>
    <property type="match status" value="1"/>
</dbReference>